<sequence>MDTPLAVCPASAREVGRGEPYLHLQNPARRQPYGSASEALTPSPLLPIYSGPLDRSNRIDTSHSIVRPPDPDSSSSPSSALLLHSHPDFHIQNVSTSNNSVLGAIKENELTTKVANWRRVPGLVVQRPQESPCILLTASQVELMMASRSSGDGENTSLMRRGRKGDDKGDVNFIMDQLRLATELEFPNVSNLILKEKKESEVWAQLLEEKEGDKFGMTVRTEQEENQKENSEIEIKEGDITKQLEVKKEESEVETTEQGYKENGGDIRSQKRVVTSLEFENREGIDDVMTTFHLSEGEISSPITLPFCPS</sequence>
<accession>A0A448X8A3</accession>
<feature type="region of interest" description="Disordered" evidence="1">
    <location>
        <begin position="25"/>
        <end position="81"/>
    </location>
</feature>
<gene>
    <name evidence="2" type="ORF">PXEA_LOCUS24128</name>
</gene>
<protein>
    <submittedName>
        <fullName evidence="2">Uncharacterized protein</fullName>
    </submittedName>
</protein>
<organism evidence="2 3">
    <name type="scientific">Protopolystoma xenopodis</name>
    <dbReference type="NCBI Taxonomy" id="117903"/>
    <lineage>
        <taxon>Eukaryota</taxon>
        <taxon>Metazoa</taxon>
        <taxon>Spiralia</taxon>
        <taxon>Lophotrochozoa</taxon>
        <taxon>Platyhelminthes</taxon>
        <taxon>Monogenea</taxon>
        <taxon>Polyopisthocotylea</taxon>
        <taxon>Polystomatidea</taxon>
        <taxon>Polystomatidae</taxon>
        <taxon>Protopolystoma</taxon>
    </lineage>
</organism>
<dbReference type="EMBL" id="CAAALY010114528">
    <property type="protein sequence ID" value="VEL30688.1"/>
    <property type="molecule type" value="Genomic_DNA"/>
</dbReference>
<comment type="caution">
    <text evidence="2">The sequence shown here is derived from an EMBL/GenBank/DDBJ whole genome shotgun (WGS) entry which is preliminary data.</text>
</comment>
<evidence type="ECO:0000256" key="1">
    <source>
        <dbReference type="SAM" id="MobiDB-lite"/>
    </source>
</evidence>
<evidence type="ECO:0000313" key="2">
    <source>
        <dbReference type="EMBL" id="VEL30688.1"/>
    </source>
</evidence>
<keyword evidence="3" id="KW-1185">Reference proteome</keyword>
<reference evidence="2" key="1">
    <citation type="submission" date="2018-11" db="EMBL/GenBank/DDBJ databases">
        <authorList>
            <consortium name="Pathogen Informatics"/>
        </authorList>
    </citation>
    <scope>NUCLEOTIDE SEQUENCE</scope>
</reference>
<dbReference type="Proteomes" id="UP000784294">
    <property type="component" value="Unassembled WGS sequence"/>
</dbReference>
<feature type="region of interest" description="Disordered" evidence="1">
    <location>
        <begin position="248"/>
        <end position="267"/>
    </location>
</feature>
<name>A0A448X8A3_9PLAT</name>
<feature type="non-terminal residue" evidence="2">
    <location>
        <position position="310"/>
    </location>
</feature>
<feature type="compositionally biased region" description="Low complexity" evidence="1">
    <location>
        <begin position="72"/>
        <end position="81"/>
    </location>
</feature>
<proteinExistence type="predicted"/>
<evidence type="ECO:0000313" key="3">
    <source>
        <dbReference type="Proteomes" id="UP000784294"/>
    </source>
</evidence>
<dbReference type="AlphaFoldDB" id="A0A448X8A3"/>